<dbReference type="Proteomes" id="UP001370490">
    <property type="component" value="Unassembled WGS sequence"/>
</dbReference>
<dbReference type="AlphaFoldDB" id="A0AAN8UGS1"/>
<comment type="caution">
    <text evidence="1">The sequence shown here is derived from an EMBL/GenBank/DDBJ whole genome shotgun (WGS) entry which is preliminary data.</text>
</comment>
<keyword evidence="2" id="KW-1185">Reference proteome</keyword>
<evidence type="ECO:0000313" key="2">
    <source>
        <dbReference type="Proteomes" id="UP001370490"/>
    </source>
</evidence>
<proteinExistence type="predicted"/>
<sequence>MYVNFKSWRLGCAEGECELEDPFQEEAINFKPRMSFSHLNILTMLCMKTSISKSSMLFSGAHPRRLALVVTILGKILGSNPGWSDTRLSRNMGHDTDAGCNYNVAQEWWERESGGEKVHPDPLRSSRVSIFLKHHEPRPRLISGHP</sequence>
<gene>
    <name evidence="1" type="ORF">RJ641_022070</name>
</gene>
<accession>A0AAN8UGS1</accession>
<name>A0AAN8UGS1_9MAGN</name>
<reference evidence="1 2" key="1">
    <citation type="submission" date="2023-12" db="EMBL/GenBank/DDBJ databases">
        <title>A high-quality genome assembly for Dillenia turbinata (Dilleniales).</title>
        <authorList>
            <person name="Chanderbali A."/>
        </authorList>
    </citation>
    <scope>NUCLEOTIDE SEQUENCE [LARGE SCALE GENOMIC DNA]</scope>
    <source>
        <strain evidence="1">LSX21</strain>
        <tissue evidence="1">Leaf</tissue>
    </source>
</reference>
<organism evidence="1 2">
    <name type="scientific">Dillenia turbinata</name>
    <dbReference type="NCBI Taxonomy" id="194707"/>
    <lineage>
        <taxon>Eukaryota</taxon>
        <taxon>Viridiplantae</taxon>
        <taxon>Streptophyta</taxon>
        <taxon>Embryophyta</taxon>
        <taxon>Tracheophyta</taxon>
        <taxon>Spermatophyta</taxon>
        <taxon>Magnoliopsida</taxon>
        <taxon>eudicotyledons</taxon>
        <taxon>Gunneridae</taxon>
        <taxon>Pentapetalae</taxon>
        <taxon>Dilleniales</taxon>
        <taxon>Dilleniaceae</taxon>
        <taxon>Dillenia</taxon>
    </lineage>
</organism>
<dbReference type="EMBL" id="JBAMMX010000027">
    <property type="protein sequence ID" value="KAK6912469.1"/>
    <property type="molecule type" value="Genomic_DNA"/>
</dbReference>
<protein>
    <submittedName>
        <fullName evidence="1">Uncharacterized protein</fullName>
    </submittedName>
</protein>
<evidence type="ECO:0000313" key="1">
    <source>
        <dbReference type="EMBL" id="KAK6912469.1"/>
    </source>
</evidence>